<gene>
    <name evidence="3" type="primary">ytmI</name>
    <name evidence="3" type="ORF">GAK30_00572</name>
</gene>
<dbReference type="InterPro" id="IPR016181">
    <property type="entry name" value="Acyl_CoA_acyltransferase"/>
</dbReference>
<reference evidence="4" key="1">
    <citation type="journal article" date="2020" name="MBio">
        <title>Horizontal gene transfer to a defensive symbiont with a reduced genome amongst a multipartite beetle microbiome.</title>
        <authorList>
            <person name="Waterworth S.C."/>
            <person name="Florez L.V."/>
            <person name="Rees E.R."/>
            <person name="Hertweck C."/>
            <person name="Kaltenpoth M."/>
            <person name="Kwan J.C."/>
        </authorList>
    </citation>
    <scope>NUCLEOTIDE SEQUENCE [LARGE SCALE GENOMIC DNA]</scope>
</reference>
<dbReference type="SUPFAM" id="SSF55729">
    <property type="entry name" value="Acyl-CoA N-acyltransferases (Nat)"/>
    <property type="match status" value="1"/>
</dbReference>
<organism evidence="3 4">
    <name type="scientific">Paracidovorax wautersii</name>
    <dbReference type="NCBI Taxonomy" id="1177982"/>
    <lineage>
        <taxon>Bacteria</taxon>
        <taxon>Pseudomonadati</taxon>
        <taxon>Pseudomonadota</taxon>
        <taxon>Betaproteobacteria</taxon>
        <taxon>Burkholderiales</taxon>
        <taxon>Comamonadaceae</taxon>
        <taxon>Paracidovorax</taxon>
    </lineage>
</organism>
<evidence type="ECO:0000313" key="3">
    <source>
        <dbReference type="EMBL" id="KAF1023369.1"/>
    </source>
</evidence>
<proteinExistence type="predicted"/>
<sequence length="103" mass="11425">MHPAHKRQGLGARLLDHAEHHFLRDTVKAPAVYLGTAVRHPWLTHLYATRGYEVFDQSFNRLGTELVWMRKVLNADAYAALDAPEFPPPAGESGTTPPAVRAA</sequence>
<dbReference type="Proteomes" id="UP000461670">
    <property type="component" value="Unassembled WGS sequence"/>
</dbReference>
<dbReference type="Gene3D" id="3.40.630.30">
    <property type="match status" value="1"/>
</dbReference>
<dbReference type="CDD" id="cd04301">
    <property type="entry name" value="NAT_SF"/>
    <property type="match status" value="1"/>
</dbReference>
<feature type="region of interest" description="Disordered" evidence="1">
    <location>
        <begin position="84"/>
        <end position="103"/>
    </location>
</feature>
<dbReference type="AlphaFoldDB" id="A0A7V8JRJ5"/>
<evidence type="ECO:0000256" key="1">
    <source>
        <dbReference type="SAM" id="MobiDB-lite"/>
    </source>
</evidence>
<protein>
    <submittedName>
        <fullName evidence="3">Putative N-acetyltransferase YtmI</fullName>
    </submittedName>
</protein>
<dbReference type="PROSITE" id="PS51186">
    <property type="entry name" value="GNAT"/>
    <property type="match status" value="1"/>
</dbReference>
<feature type="domain" description="N-acetyltransferase" evidence="2">
    <location>
        <begin position="1"/>
        <end position="74"/>
    </location>
</feature>
<name>A0A7V8JRJ5_9BURK</name>
<dbReference type="GO" id="GO:0016747">
    <property type="term" value="F:acyltransferase activity, transferring groups other than amino-acyl groups"/>
    <property type="evidence" value="ECO:0007669"/>
    <property type="project" value="InterPro"/>
</dbReference>
<dbReference type="Pfam" id="PF13673">
    <property type="entry name" value="Acetyltransf_10"/>
    <property type="match status" value="1"/>
</dbReference>
<keyword evidence="3" id="KW-0808">Transferase</keyword>
<evidence type="ECO:0000313" key="4">
    <source>
        <dbReference type="Proteomes" id="UP000461670"/>
    </source>
</evidence>
<comment type="caution">
    <text evidence="3">The sequence shown here is derived from an EMBL/GenBank/DDBJ whole genome shotgun (WGS) entry which is preliminary data.</text>
</comment>
<evidence type="ECO:0000259" key="2">
    <source>
        <dbReference type="PROSITE" id="PS51186"/>
    </source>
</evidence>
<dbReference type="EMBL" id="WNDQ01000005">
    <property type="protein sequence ID" value="KAF1023369.1"/>
    <property type="molecule type" value="Genomic_DNA"/>
</dbReference>
<dbReference type="InterPro" id="IPR000182">
    <property type="entry name" value="GNAT_dom"/>
</dbReference>
<accession>A0A7V8JRJ5</accession>